<dbReference type="AlphaFoldDB" id="A0AAV2JC92"/>
<feature type="compositionally biased region" description="Basic residues" evidence="1">
    <location>
        <begin position="239"/>
        <end position="256"/>
    </location>
</feature>
<reference evidence="2 3" key="1">
    <citation type="submission" date="2024-04" db="EMBL/GenBank/DDBJ databases">
        <authorList>
            <person name="Waldvogel A.-M."/>
            <person name="Schoenle A."/>
        </authorList>
    </citation>
    <scope>NUCLEOTIDE SEQUENCE [LARGE SCALE GENOMIC DNA]</scope>
</reference>
<evidence type="ECO:0000256" key="1">
    <source>
        <dbReference type="SAM" id="MobiDB-lite"/>
    </source>
</evidence>
<protein>
    <submittedName>
        <fullName evidence="2">Uncharacterized protein</fullName>
    </submittedName>
</protein>
<feature type="compositionally biased region" description="Polar residues" evidence="1">
    <location>
        <begin position="102"/>
        <end position="112"/>
    </location>
</feature>
<gene>
    <name evidence="2" type="ORF">KC01_LOCUS5836</name>
</gene>
<evidence type="ECO:0000313" key="3">
    <source>
        <dbReference type="Proteomes" id="UP001497482"/>
    </source>
</evidence>
<evidence type="ECO:0000313" key="2">
    <source>
        <dbReference type="EMBL" id="CAL1574061.1"/>
    </source>
</evidence>
<feature type="region of interest" description="Disordered" evidence="1">
    <location>
        <begin position="1"/>
        <end position="39"/>
    </location>
</feature>
<keyword evidence="3" id="KW-1185">Reference proteome</keyword>
<dbReference type="EMBL" id="OZ035833">
    <property type="protein sequence ID" value="CAL1574061.1"/>
    <property type="molecule type" value="Genomic_DNA"/>
</dbReference>
<dbReference type="Proteomes" id="UP001497482">
    <property type="component" value="Chromosome 11"/>
</dbReference>
<proteinExistence type="predicted"/>
<name>A0AAV2JC92_KNICA</name>
<organism evidence="2 3">
    <name type="scientific">Knipowitschia caucasica</name>
    <name type="common">Caucasian dwarf goby</name>
    <name type="synonym">Pomatoschistus caucasicus</name>
    <dbReference type="NCBI Taxonomy" id="637954"/>
    <lineage>
        <taxon>Eukaryota</taxon>
        <taxon>Metazoa</taxon>
        <taxon>Chordata</taxon>
        <taxon>Craniata</taxon>
        <taxon>Vertebrata</taxon>
        <taxon>Euteleostomi</taxon>
        <taxon>Actinopterygii</taxon>
        <taxon>Neopterygii</taxon>
        <taxon>Teleostei</taxon>
        <taxon>Neoteleostei</taxon>
        <taxon>Acanthomorphata</taxon>
        <taxon>Gobiaria</taxon>
        <taxon>Gobiiformes</taxon>
        <taxon>Gobioidei</taxon>
        <taxon>Gobiidae</taxon>
        <taxon>Gobiinae</taxon>
        <taxon>Knipowitschia</taxon>
    </lineage>
</organism>
<feature type="compositionally biased region" description="Gly residues" evidence="1">
    <location>
        <begin position="1"/>
        <end position="21"/>
    </location>
</feature>
<sequence>MGLSFGGGGSGGVKGHGGLVRKGGRRRGREPTFSHTGSRGLIRHHPGFYSLTYMPWDLERLAFGQSLGPKQRLRLQSIYQISPHVPGTTIRWGARAVDPPQKQRQCSLTPSYNKIPPHRQHHTTPPLTRCDPTTLTYLSPPPLHPPQEMQPNRIRRGRTHPSVHPAHYPGQGPEPEPSKPAQHRPHPRRRPAPRINNQSHAQPPVPPNGNPPPPRQAQPPSDPQNTTARTDPALIHSAPIRKKPQLRPPITRHRNSVRPPPDPDAALELPLKDQDRPRHAPPSPRRRLPCSPTATVPGTHHTAPHPADDTHHPALSHSASMLGPRSGHAALTHPRLYPTDLAPLARAEALRTRRDAPAPDNQEWLPAFRSQPCP</sequence>
<feature type="compositionally biased region" description="Pro residues" evidence="1">
    <location>
        <begin position="203"/>
        <end position="222"/>
    </location>
</feature>
<feature type="region of interest" description="Disordered" evidence="1">
    <location>
        <begin position="97"/>
        <end position="332"/>
    </location>
</feature>
<feature type="compositionally biased region" description="Basic residues" evidence="1">
    <location>
        <begin position="181"/>
        <end position="192"/>
    </location>
</feature>
<accession>A0AAV2JC92</accession>
<feature type="region of interest" description="Disordered" evidence="1">
    <location>
        <begin position="351"/>
        <end position="374"/>
    </location>
</feature>